<feature type="transmembrane region" description="Helical" evidence="1">
    <location>
        <begin position="25"/>
        <end position="45"/>
    </location>
</feature>
<proteinExistence type="predicted"/>
<evidence type="ECO:0000313" key="2">
    <source>
        <dbReference type="EMBL" id="MXG89459.1"/>
    </source>
</evidence>
<comment type="caution">
    <text evidence="2">The sequence shown here is derived from an EMBL/GenBank/DDBJ whole genome shotgun (WGS) entry which is preliminary data.</text>
</comment>
<dbReference type="Proteomes" id="UP000473325">
    <property type="component" value="Unassembled WGS sequence"/>
</dbReference>
<keyword evidence="1" id="KW-0812">Transmembrane</keyword>
<name>A0A6L7EYW5_9ACTN</name>
<keyword evidence="1" id="KW-0472">Membrane</keyword>
<keyword evidence="3" id="KW-1185">Reference proteome</keyword>
<accession>A0A6L7EYW5</accession>
<evidence type="ECO:0000256" key="1">
    <source>
        <dbReference type="SAM" id="Phobius"/>
    </source>
</evidence>
<organism evidence="2 3">
    <name type="scientific">Nocardioides flavescens</name>
    <dbReference type="NCBI Taxonomy" id="2691959"/>
    <lineage>
        <taxon>Bacteria</taxon>
        <taxon>Bacillati</taxon>
        <taxon>Actinomycetota</taxon>
        <taxon>Actinomycetes</taxon>
        <taxon>Propionibacteriales</taxon>
        <taxon>Nocardioidaceae</taxon>
        <taxon>Nocardioides</taxon>
    </lineage>
</organism>
<sequence>MSETSSSTQQTPRPPDLERRTLTPLGYAVATIVPVLIAAIGLTILHFNYDPEDNVDGERVPLLVSNYLPGQDSAGALISGELTLDDDGCVRILQADGTELTAVWPAGWEATQVDGDLRLYDTDRAIVAQGGDSVQMGGAYQDVGGYAGRPCAPQSGQIALVQSDVTVTARG</sequence>
<keyword evidence="1" id="KW-1133">Transmembrane helix</keyword>
<evidence type="ECO:0000313" key="3">
    <source>
        <dbReference type="Proteomes" id="UP000473325"/>
    </source>
</evidence>
<reference evidence="2 3" key="1">
    <citation type="submission" date="2019-12" db="EMBL/GenBank/DDBJ databases">
        <authorList>
            <person name="Kun Z."/>
        </authorList>
    </citation>
    <scope>NUCLEOTIDE SEQUENCE [LARGE SCALE GENOMIC DNA]</scope>
    <source>
        <strain evidence="2 3">YIM 123512</strain>
    </source>
</reference>
<dbReference type="AlphaFoldDB" id="A0A6L7EYW5"/>
<gene>
    <name evidence="2" type="ORF">GRQ65_07835</name>
</gene>
<dbReference type="EMBL" id="WUEK01000004">
    <property type="protein sequence ID" value="MXG89459.1"/>
    <property type="molecule type" value="Genomic_DNA"/>
</dbReference>
<protein>
    <submittedName>
        <fullName evidence="2">Uncharacterized protein</fullName>
    </submittedName>
</protein>
<dbReference type="RefSeq" id="WP_160876926.1">
    <property type="nucleotide sequence ID" value="NZ_WUEK01000004.1"/>
</dbReference>